<dbReference type="PROSITE" id="PS01039">
    <property type="entry name" value="SBP_BACTERIAL_3"/>
    <property type="match status" value="1"/>
</dbReference>
<evidence type="ECO:0000256" key="1">
    <source>
        <dbReference type="ARBA" id="ARBA00004196"/>
    </source>
</evidence>
<dbReference type="InterPro" id="IPR001320">
    <property type="entry name" value="Iontro_rcpt_C"/>
</dbReference>
<dbReference type="InterPro" id="IPR001638">
    <property type="entry name" value="Solute-binding_3/MltF_N"/>
</dbReference>
<feature type="domain" description="Solute-binding protein family 3/N-terminal" evidence="6">
    <location>
        <begin position="52"/>
        <end position="273"/>
    </location>
</feature>
<dbReference type="InterPro" id="IPR018313">
    <property type="entry name" value="SBP_3_CS"/>
</dbReference>
<accession>A0ABM9UPJ5</accession>
<protein>
    <submittedName>
        <fullName evidence="8">Arginine-binding extracellular protein ArtP</fullName>
    </submittedName>
</protein>
<dbReference type="Gene3D" id="3.40.190.10">
    <property type="entry name" value="Periplasmic binding protein-like II"/>
    <property type="match status" value="2"/>
</dbReference>
<evidence type="ECO:0000259" key="6">
    <source>
        <dbReference type="SMART" id="SM00062"/>
    </source>
</evidence>
<comment type="subcellular location">
    <subcellularLocation>
        <location evidence="1">Cell envelope</location>
    </subcellularLocation>
</comment>
<keyword evidence="3 5" id="KW-0732">Signal</keyword>
<evidence type="ECO:0000256" key="2">
    <source>
        <dbReference type="ARBA" id="ARBA00010333"/>
    </source>
</evidence>
<proteinExistence type="inferred from homology"/>
<dbReference type="SUPFAM" id="SSF53850">
    <property type="entry name" value="Periplasmic binding protein-like II"/>
    <property type="match status" value="1"/>
</dbReference>
<evidence type="ECO:0000256" key="4">
    <source>
        <dbReference type="RuleBase" id="RU003744"/>
    </source>
</evidence>
<reference evidence="8 9" key="1">
    <citation type="submission" date="2015-09" db="EMBL/GenBank/DDBJ databases">
        <authorList>
            <consortium name="Pathogen Informatics"/>
        </authorList>
    </citation>
    <scope>NUCLEOTIDE SEQUENCE [LARGE SCALE GENOMIC DNA]</scope>
    <source>
        <strain evidence="8 9">2789STDY5834858</strain>
    </source>
</reference>
<comment type="similarity">
    <text evidence="2 4">Belongs to the bacterial solute-binding protein 3 family.</text>
</comment>
<evidence type="ECO:0000313" key="9">
    <source>
        <dbReference type="Proteomes" id="UP000095488"/>
    </source>
</evidence>
<dbReference type="EMBL" id="CYZR01000003">
    <property type="protein sequence ID" value="CUN73301.1"/>
    <property type="molecule type" value="Genomic_DNA"/>
</dbReference>
<dbReference type="PANTHER" id="PTHR35936">
    <property type="entry name" value="MEMBRANE-BOUND LYTIC MUREIN TRANSGLYCOSYLASE F"/>
    <property type="match status" value="1"/>
</dbReference>
<dbReference type="Pfam" id="PF00497">
    <property type="entry name" value="SBP_bac_3"/>
    <property type="match status" value="1"/>
</dbReference>
<dbReference type="RefSeq" id="WP_055258131.1">
    <property type="nucleotide sequence ID" value="NZ_CABIXL010000003.1"/>
</dbReference>
<evidence type="ECO:0000313" key="8">
    <source>
        <dbReference type="EMBL" id="CUN73301.1"/>
    </source>
</evidence>
<organism evidence="8 9">
    <name type="scientific">Sarcina ventriculi</name>
    <name type="common">Clostridium ventriculi</name>
    <dbReference type="NCBI Taxonomy" id="1267"/>
    <lineage>
        <taxon>Bacteria</taxon>
        <taxon>Bacillati</taxon>
        <taxon>Bacillota</taxon>
        <taxon>Clostridia</taxon>
        <taxon>Eubacteriales</taxon>
        <taxon>Clostridiaceae</taxon>
        <taxon>Sarcina</taxon>
    </lineage>
</organism>
<feature type="domain" description="Ionotropic glutamate receptor C-terminal" evidence="7">
    <location>
        <begin position="52"/>
        <end position="269"/>
    </location>
</feature>
<evidence type="ECO:0000256" key="3">
    <source>
        <dbReference type="ARBA" id="ARBA00022729"/>
    </source>
</evidence>
<dbReference type="PANTHER" id="PTHR35936:SF17">
    <property type="entry name" value="ARGININE-BINDING EXTRACELLULAR PROTEIN ARTP"/>
    <property type="match status" value="1"/>
</dbReference>
<dbReference type="SMART" id="SM00062">
    <property type="entry name" value="PBPb"/>
    <property type="match status" value="1"/>
</dbReference>
<name>A0ABM9UPJ5_SARVE</name>
<evidence type="ECO:0000259" key="7">
    <source>
        <dbReference type="SMART" id="SM00079"/>
    </source>
</evidence>
<sequence length="279" mass="30076">MKIKKRFFKGVLALSVMGVALNLLIGCSSNSGTASTSSSKSSSLDNIRDNGKLVVGMSADYAPYEFHTIIDGKDQIIGFDVDVANEIASSLGVELEIREMDFGMLLAALQSGKIDMVISGMSPNAEREKSVDFSDVYYKAVQSILVLDRNKDIYTNLEDLANKKIGVQMGAIQARIAEEQIENANITELTKVDQLITELKSGKIDAVVVEKPVAETILTTNEDLFLTEIPVKYDDGGAAIAVKKGSSDLLDEVNNVINGLISNGKIDEFVVNANAMVSN</sequence>
<dbReference type="PROSITE" id="PS51257">
    <property type="entry name" value="PROKAR_LIPOPROTEIN"/>
    <property type="match status" value="1"/>
</dbReference>
<gene>
    <name evidence="8" type="primary">artP</name>
    <name evidence="8" type="ORF">ERS852473_00930</name>
</gene>
<evidence type="ECO:0000256" key="5">
    <source>
        <dbReference type="SAM" id="SignalP"/>
    </source>
</evidence>
<comment type="caution">
    <text evidence="8">The sequence shown here is derived from an EMBL/GenBank/DDBJ whole genome shotgun (WGS) entry which is preliminary data.</text>
</comment>
<feature type="signal peptide" evidence="5">
    <location>
        <begin position="1"/>
        <end position="25"/>
    </location>
</feature>
<feature type="chain" id="PRO_5045354644" evidence="5">
    <location>
        <begin position="26"/>
        <end position="279"/>
    </location>
</feature>
<keyword evidence="9" id="KW-1185">Reference proteome</keyword>
<dbReference type="Proteomes" id="UP000095488">
    <property type="component" value="Unassembled WGS sequence"/>
</dbReference>
<dbReference type="SMART" id="SM00079">
    <property type="entry name" value="PBPe"/>
    <property type="match status" value="1"/>
</dbReference>